<dbReference type="Gene3D" id="3.90.176.10">
    <property type="entry name" value="Toxin ADP-ribosyltransferase, Chain A, domain 1"/>
    <property type="match status" value="1"/>
</dbReference>
<sequence length="724" mass="83557">MATSSKPTDCFHRDVDNLQLELFCLIWLDANSNGKEARDTERKLRSIINHLQKFQDVDQCQKFIEKRSKNERVVMIVSGRLGREIVPAIYKLRQVISIYVYCMDKKGNKKWADKFAKVKAVDTDLDELICRIKADHKIQKKVEEPLSISIFNTNAGAVLIHCLLQLKYTAANKNELIVFCKQQYKENDFELSNIQEFQDDYSSGNVLWWYTRDSFFYKTLNAVLRDQNIHAMFLFRSYISDIQDQLKNHQAEKSIKLYRSQMISSDELQTLKQTLGQFISINSFFSTSTDKKQALAFLDIPDGVENLEPVLFEIDADPKMAAGKPFADISPYSDYKDESEVLFMLGSIFRVKSANRSSNNKVWIIQMTLCSDNEHDLQQVLMEMKEQLGNEETNLQTLGKLLWEMSKLDLAEKYFIHLLKQLPVNDPLLLSLYQDLGKLASQTGDLDKRMAGNGWEWLGMAGNGWEWLGMARNARECPNEFFPPWLLHLKNKINQRQIQNASQLEAAKVAEQAERYNDMAEAMKKVVESGVVLTNEERNLLSVAYKNVMGACRTSWIKISSVEAKNEAVKQQQKRIVKEIRDICNEVLTLLHKFLIPKETNVESKVFYLKMEGDYYRYFSEVTTGDETLKMIKEAQRAYDEAINLSSANLLPTHPIRLGLALNYSVFLYEIINNPGSACRFAKQAFDDAIEDLDSLTEDSYKDTTLIMQLLRDNLVLWTTDMEE</sequence>
<dbReference type="Pfam" id="PF00244">
    <property type="entry name" value="14-3-3"/>
    <property type="match status" value="1"/>
</dbReference>
<dbReference type="PANTHER" id="PTHR18860">
    <property type="entry name" value="14-3-3 PROTEIN"/>
    <property type="match status" value="1"/>
</dbReference>
<dbReference type="SMART" id="SM00101">
    <property type="entry name" value="14_3_3"/>
    <property type="match status" value="1"/>
</dbReference>
<dbReference type="SUPFAM" id="SSF56399">
    <property type="entry name" value="ADP-ribosylation"/>
    <property type="match status" value="1"/>
</dbReference>
<proteinExistence type="inferred from homology"/>
<organism evidence="3 4">
    <name type="scientific">Rotaria socialis</name>
    <dbReference type="NCBI Taxonomy" id="392032"/>
    <lineage>
        <taxon>Eukaryota</taxon>
        <taxon>Metazoa</taxon>
        <taxon>Spiralia</taxon>
        <taxon>Gnathifera</taxon>
        <taxon>Rotifera</taxon>
        <taxon>Eurotatoria</taxon>
        <taxon>Bdelloidea</taxon>
        <taxon>Philodinida</taxon>
        <taxon>Philodinidae</taxon>
        <taxon>Rotaria</taxon>
    </lineage>
</organism>
<dbReference type="AlphaFoldDB" id="A0A817PKL3"/>
<dbReference type="PRINTS" id="PR00305">
    <property type="entry name" value="1433ZETA"/>
</dbReference>
<dbReference type="SUPFAM" id="SSF48445">
    <property type="entry name" value="14-3-3 protein"/>
    <property type="match status" value="1"/>
</dbReference>
<dbReference type="PROSITE" id="PS00796">
    <property type="entry name" value="1433_1"/>
    <property type="match status" value="1"/>
</dbReference>
<comment type="similarity">
    <text evidence="1">Belongs to the 14-3-3 family.</text>
</comment>
<dbReference type="InterPro" id="IPR036815">
    <property type="entry name" value="14-3-3_dom_sf"/>
</dbReference>
<dbReference type="Gene3D" id="1.20.190.20">
    <property type="entry name" value="14-3-3 domain"/>
    <property type="match status" value="1"/>
</dbReference>
<dbReference type="Proteomes" id="UP000663825">
    <property type="component" value="Unassembled WGS sequence"/>
</dbReference>
<evidence type="ECO:0000256" key="1">
    <source>
        <dbReference type="ARBA" id="ARBA00006141"/>
    </source>
</evidence>
<accession>A0A817PKL3</accession>
<comment type="caution">
    <text evidence="3">The sequence shown here is derived from an EMBL/GenBank/DDBJ whole genome shotgun (WGS) entry which is preliminary data.</text>
</comment>
<dbReference type="EMBL" id="CAJNXB010001267">
    <property type="protein sequence ID" value="CAF3153168.1"/>
    <property type="molecule type" value="Genomic_DNA"/>
</dbReference>
<evidence type="ECO:0000313" key="3">
    <source>
        <dbReference type="EMBL" id="CAF3153168.1"/>
    </source>
</evidence>
<dbReference type="GO" id="GO:0005576">
    <property type="term" value="C:extracellular region"/>
    <property type="evidence" value="ECO:0007669"/>
    <property type="project" value="InterPro"/>
</dbReference>
<dbReference type="OrthoDB" id="10260625at2759"/>
<protein>
    <recommendedName>
        <fullName evidence="2">14-3-3 domain-containing protein</fullName>
    </recommendedName>
</protein>
<reference evidence="3" key="1">
    <citation type="submission" date="2021-02" db="EMBL/GenBank/DDBJ databases">
        <authorList>
            <person name="Nowell W R."/>
        </authorList>
    </citation>
    <scope>NUCLEOTIDE SEQUENCE</scope>
</reference>
<dbReference type="PROSITE" id="PS51996">
    <property type="entry name" value="TR_MART"/>
    <property type="match status" value="1"/>
</dbReference>
<name>A0A817PKL3_9BILA</name>
<evidence type="ECO:0000259" key="2">
    <source>
        <dbReference type="SMART" id="SM00101"/>
    </source>
</evidence>
<evidence type="ECO:0000313" key="4">
    <source>
        <dbReference type="Proteomes" id="UP000663825"/>
    </source>
</evidence>
<dbReference type="InterPro" id="IPR000308">
    <property type="entry name" value="14-3-3"/>
</dbReference>
<feature type="domain" description="14-3-3" evidence="2">
    <location>
        <begin position="500"/>
        <end position="724"/>
    </location>
</feature>
<dbReference type="Pfam" id="PF03496">
    <property type="entry name" value="ADPrib_exo_Tox"/>
    <property type="match status" value="1"/>
</dbReference>
<gene>
    <name evidence="3" type="ORF">TIS948_LOCUS9828</name>
</gene>
<dbReference type="InterPro" id="IPR023410">
    <property type="entry name" value="14-3-3_domain"/>
</dbReference>
<dbReference type="InterPro" id="IPR003540">
    <property type="entry name" value="ADP-ribosyltransferase"/>
</dbReference>
<dbReference type="InterPro" id="IPR023409">
    <property type="entry name" value="14-3-3_CS"/>
</dbReference>